<dbReference type="SUPFAM" id="SSF54975">
    <property type="entry name" value="Acylphosphatase/BLUF domain-like"/>
    <property type="match status" value="1"/>
</dbReference>
<dbReference type="Gene3D" id="3.30.70.100">
    <property type="match status" value="1"/>
</dbReference>
<dbReference type="GO" id="GO:0009882">
    <property type="term" value="F:blue light photoreceptor activity"/>
    <property type="evidence" value="ECO:0007669"/>
    <property type="project" value="InterPro"/>
</dbReference>
<dbReference type="KEGG" id="chrm:FYK34_06925"/>
<feature type="domain" description="BLUF" evidence="1">
    <location>
        <begin position="2"/>
        <end position="93"/>
    </location>
</feature>
<dbReference type="InterPro" id="IPR007024">
    <property type="entry name" value="BLUF_domain"/>
</dbReference>
<gene>
    <name evidence="2" type="ORF">FYK34_06925</name>
</gene>
<dbReference type="EMBL" id="CP043473">
    <property type="protein sequence ID" value="QEL55318.1"/>
    <property type="molecule type" value="Genomic_DNA"/>
</dbReference>
<proteinExistence type="predicted"/>
<dbReference type="Proteomes" id="UP000322079">
    <property type="component" value="Chromosome"/>
</dbReference>
<dbReference type="AlphaFoldDB" id="A0A5C1DI23"/>
<dbReference type="RefSeq" id="WP_149295683.1">
    <property type="nucleotide sequence ID" value="NZ_CP043473.1"/>
</dbReference>
<keyword evidence="3" id="KW-1185">Reference proteome</keyword>
<dbReference type="InterPro" id="IPR036046">
    <property type="entry name" value="Acylphosphatase-like_dom_sf"/>
</dbReference>
<dbReference type="Pfam" id="PF04940">
    <property type="entry name" value="BLUF"/>
    <property type="match status" value="1"/>
</dbReference>
<sequence>MLVRLIYCSRAQQPIEPALVDEILSAARKYNPPLGITGLLCYSKDAFVQVLEGSRVHVNRLYLKLARDTRHHSLMLLSFSEIEQRKFANWSMAEVALDQLNASIILRHSPLPALEPFTMPGASAERLLEELAESGSIQYR</sequence>
<evidence type="ECO:0000313" key="3">
    <source>
        <dbReference type="Proteomes" id="UP000322079"/>
    </source>
</evidence>
<dbReference type="GO" id="GO:0071949">
    <property type="term" value="F:FAD binding"/>
    <property type="evidence" value="ECO:0007669"/>
    <property type="project" value="InterPro"/>
</dbReference>
<evidence type="ECO:0000313" key="2">
    <source>
        <dbReference type="EMBL" id="QEL55318.1"/>
    </source>
</evidence>
<evidence type="ECO:0000259" key="1">
    <source>
        <dbReference type="PROSITE" id="PS50925"/>
    </source>
</evidence>
<name>A0A5C1DI23_9NEIS</name>
<protein>
    <submittedName>
        <fullName evidence="2">BLUF domain-containing protein</fullName>
    </submittedName>
</protein>
<organism evidence="2 3">
    <name type="scientific">Chromobacterium paludis</name>
    <dbReference type="NCBI Taxonomy" id="2605945"/>
    <lineage>
        <taxon>Bacteria</taxon>
        <taxon>Pseudomonadati</taxon>
        <taxon>Pseudomonadota</taxon>
        <taxon>Betaproteobacteria</taxon>
        <taxon>Neisseriales</taxon>
        <taxon>Chromobacteriaceae</taxon>
        <taxon>Chromobacterium</taxon>
    </lineage>
</organism>
<accession>A0A5C1DI23</accession>
<dbReference type="SMART" id="SM01034">
    <property type="entry name" value="BLUF"/>
    <property type="match status" value="1"/>
</dbReference>
<reference evidence="2 3" key="1">
    <citation type="submission" date="2019-08" db="EMBL/GenBank/DDBJ databases">
        <title>Chromobacterium paludis, a novel bacterium isolated from a Maryland marsh pond.</title>
        <authorList>
            <person name="Blackburn M.B."/>
            <person name="Gundersen-Rindal D.E."/>
        </authorList>
    </citation>
    <scope>NUCLEOTIDE SEQUENCE [LARGE SCALE GENOMIC DNA]</scope>
    <source>
        <strain evidence="3">IIBBL 257-1</strain>
    </source>
</reference>
<dbReference type="PROSITE" id="PS50925">
    <property type="entry name" value="BLUF"/>
    <property type="match status" value="1"/>
</dbReference>